<gene>
    <name evidence="3" type="ORF">UFOVP116_63</name>
</gene>
<dbReference type="PROSITE" id="PS50157">
    <property type="entry name" value="ZINC_FINGER_C2H2_2"/>
    <property type="match status" value="1"/>
</dbReference>
<protein>
    <recommendedName>
        <fullName evidence="2">C2H2-type domain-containing protein</fullName>
    </recommendedName>
</protein>
<proteinExistence type="predicted"/>
<keyword evidence="1" id="KW-0862">Zinc</keyword>
<name>A0A6J5L5K2_9CAUD</name>
<dbReference type="GO" id="GO:0008270">
    <property type="term" value="F:zinc ion binding"/>
    <property type="evidence" value="ECO:0007669"/>
    <property type="project" value="UniProtKB-KW"/>
</dbReference>
<keyword evidence="1" id="KW-0863">Zinc-finger</keyword>
<evidence type="ECO:0000313" key="3">
    <source>
        <dbReference type="EMBL" id="CAB4129631.1"/>
    </source>
</evidence>
<sequence length="255" mass="29942">MTGESKTSSDLTAIGEILLIHSKLKHTVDNSEQFVCQHCSKAFKRPKTLVNHLCEGKRRWQQEKEMGVQHGLRAFVRFYQLTQSSTKTKTYADFVASPYYLAFVKFGRYCIDIRHINIPHYTDWLLKNNKRLDDWCKDALYLEWLHSYLQTENPQDALERALKEMQNFAHSENIVFNDYFKSGKTNRICQHISNGRISAWVLYNCDTGVEFLATLQEDQIPQVFPWIDPTMWSRKFKNHPEDTAWVKQILKTAGL</sequence>
<organism evidence="3">
    <name type="scientific">uncultured Caudovirales phage</name>
    <dbReference type="NCBI Taxonomy" id="2100421"/>
    <lineage>
        <taxon>Viruses</taxon>
        <taxon>Duplodnaviria</taxon>
        <taxon>Heunggongvirae</taxon>
        <taxon>Uroviricota</taxon>
        <taxon>Caudoviricetes</taxon>
        <taxon>Peduoviridae</taxon>
        <taxon>Maltschvirus</taxon>
        <taxon>Maltschvirus maltsch</taxon>
    </lineage>
</organism>
<evidence type="ECO:0000256" key="1">
    <source>
        <dbReference type="PROSITE-ProRule" id="PRU00042"/>
    </source>
</evidence>
<dbReference type="SUPFAM" id="SSF57667">
    <property type="entry name" value="beta-beta-alpha zinc fingers"/>
    <property type="match status" value="1"/>
</dbReference>
<evidence type="ECO:0000259" key="2">
    <source>
        <dbReference type="PROSITE" id="PS50157"/>
    </source>
</evidence>
<dbReference type="EMBL" id="LR796237">
    <property type="protein sequence ID" value="CAB4129631.1"/>
    <property type="molecule type" value="Genomic_DNA"/>
</dbReference>
<accession>A0A6J5L5K2</accession>
<keyword evidence="1" id="KW-0479">Metal-binding</keyword>
<dbReference type="InterPro" id="IPR013087">
    <property type="entry name" value="Znf_C2H2_type"/>
</dbReference>
<feature type="domain" description="C2H2-type" evidence="2">
    <location>
        <begin position="34"/>
        <end position="52"/>
    </location>
</feature>
<dbReference type="InterPro" id="IPR036236">
    <property type="entry name" value="Znf_C2H2_sf"/>
</dbReference>
<reference evidence="3" key="1">
    <citation type="submission" date="2020-04" db="EMBL/GenBank/DDBJ databases">
        <authorList>
            <person name="Chiriac C."/>
            <person name="Salcher M."/>
            <person name="Ghai R."/>
            <person name="Kavagutti S V."/>
        </authorList>
    </citation>
    <scope>NUCLEOTIDE SEQUENCE</scope>
</reference>